<dbReference type="Proteomes" id="UP000318370">
    <property type="component" value="Unassembled WGS sequence"/>
</dbReference>
<evidence type="ECO:0000313" key="5">
    <source>
        <dbReference type="Proteomes" id="UP000318370"/>
    </source>
</evidence>
<evidence type="ECO:0000256" key="1">
    <source>
        <dbReference type="SAM" id="SignalP"/>
    </source>
</evidence>
<accession>A0A564HZ78</accession>
<evidence type="ECO:0000313" key="4">
    <source>
        <dbReference type="Proteomes" id="UP000317652"/>
    </source>
</evidence>
<dbReference type="Pfam" id="PF10836">
    <property type="entry name" value="DUF2574"/>
    <property type="match status" value="1"/>
</dbReference>
<gene>
    <name evidence="3" type="ORF">SB6408_03832</name>
    <name evidence="2" type="ORF">SB6411_05174</name>
</gene>
<sequence length="92" mass="9681">MKMVLSAGVFTLAFAMNVAAFAADMATLTVTGQVASLTCSTGIVAGKPQQLCGDHSYVIDTKKVYNVFPGVITEMINVAEGTTRKIIVSSYD</sequence>
<feature type="signal peptide" evidence="1">
    <location>
        <begin position="1"/>
        <end position="22"/>
    </location>
</feature>
<dbReference type="EMBL" id="CABGGS010000005">
    <property type="protein sequence ID" value="VUS37535.1"/>
    <property type="molecule type" value="Genomic_DNA"/>
</dbReference>
<name>A0A564HZ78_9ENTR</name>
<dbReference type="Proteomes" id="UP000317652">
    <property type="component" value="Unassembled WGS sequence"/>
</dbReference>
<organism evidence="3 5">
    <name type="scientific">Klebsiella spallanzanii</name>
    <dbReference type="NCBI Taxonomy" id="2587528"/>
    <lineage>
        <taxon>Bacteria</taxon>
        <taxon>Pseudomonadati</taxon>
        <taxon>Pseudomonadota</taxon>
        <taxon>Gammaproteobacteria</taxon>
        <taxon>Enterobacterales</taxon>
        <taxon>Enterobacteriaceae</taxon>
        <taxon>Klebsiella/Raoultella group</taxon>
        <taxon>Klebsiella</taxon>
    </lineage>
</organism>
<evidence type="ECO:0008006" key="6">
    <source>
        <dbReference type="Google" id="ProtNLM"/>
    </source>
</evidence>
<feature type="chain" id="PRO_5022138899" description="DUF2574 family protein" evidence="1">
    <location>
        <begin position="23"/>
        <end position="92"/>
    </location>
</feature>
<keyword evidence="1" id="KW-0732">Signal</keyword>
<keyword evidence="4" id="KW-1185">Reference proteome</keyword>
<reference evidence="4 5" key="1">
    <citation type="submission" date="2019-07" db="EMBL/GenBank/DDBJ databases">
        <authorList>
            <person name="Brisse S."/>
            <person name="Rodrigues C."/>
            <person name="Thorpe H."/>
        </authorList>
    </citation>
    <scope>NUCLEOTIDE SEQUENCE [LARGE SCALE GENOMIC DNA]</scope>
    <source>
        <strain evidence="3">SB6408</strain>
        <strain evidence="2">SB6411</strain>
    </source>
</reference>
<evidence type="ECO:0000313" key="2">
    <source>
        <dbReference type="EMBL" id="VUS37535.1"/>
    </source>
</evidence>
<protein>
    <recommendedName>
        <fullName evidence="6">DUF2574 family protein</fullName>
    </recommendedName>
</protein>
<dbReference type="EMBL" id="CABGHF010000005">
    <property type="protein sequence ID" value="VUS45631.1"/>
    <property type="molecule type" value="Genomic_DNA"/>
</dbReference>
<proteinExistence type="predicted"/>
<dbReference type="RefSeq" id="WP_180349591.1">
    <property type="nucleotide sequence ID" value="NZ_CABEJC010000018.1"/>
</dbReference>
<dbReference type="InterPro" id="IPR020386">
    <property type="entry name" value="Uncharacterised_YehE"/>
</dbReference>
<dbReference type="AlphaFoldDB" id="A0A564HZ78"/>
<evidence type="ECO:0000313" key="3">
    <source>
        <dbReference type="EMBL" id="VUS45631.1"/>
    </source>
</evidence>